<dbReference type="EMBL" id="CP025096">
    <property type="protein sequence ID" value="AUD06786.1"/>
    <property type="molecule type" value="Genomic_DNA"/>
</dbReference>
<dbReference type="RefSeq" id="WP_100993321.1">
    <property type="nucleotide sequence ID" value="NZ_CP025096.1"/>
</dbReference>
<dbReference type="AlphaFoldDB" id="A0A2K8ZA83"/>
<keyword evidence="2" id="KW-1185">Reference proteome</keyword>
<proteinExistence type="predicted"/>
<name>A0A2K8ZA83_9BACT</name>
<reference evidence="1 2" key="1">
    <citation type="submission" date="2017-11" db="EMBL/GenBank/DDBJ databases">
        <title>Taxonomic description and genome sequences of Spirosoma HA7 sp. nov., isolated from pollen microhabitat of Corylus avellana.</title>
        <authorList>
            <person name="Ambika Manirajan B."/>
            <person name="Suarez C."/>
            <person name="Ratering S."/>
            <person name="Geissler-Plaum R."/>
            <person name="Cardinale M."/>
            <person name="Sylvia S."/>
        </authorList>
    </citation>
    <scope>NUCLEOTIDE SEQUENCE [LARGE SCALE GENOMIC DNA]</scope>
    <source>
        <strain evidence="1 2">HA7</strain>
    </source>
</reference>
<gene>
    <name evidence="1" type="ORF">CWM47_36035</name>
</gene>
<evidence type="ECO:0000313" key="1">
    <source>
        <dbReference type="EMBL" id="AUD06786.1"/>
    </source>
</evidence>
<protein>
    <submittedName>
        <fullName evidence="1">Uncharacterized protein</fullName>
    </submittedName>
</protein>
<dbReference type="Proteomes" id="UP000232883">
    <property type="component" value="Chromosome"/>
</dbReference>
<organism evidence="1 2">
    <name type="scientific">Spirosoma pollinicola</name>
    <dbReference type="NCBI Taxonomy" id="2057025"/>
    <lineage>
        <taxon>Bacteria</taxon>
        <taxon>Pseudomonadati</taxon>
        <taxon>Bacteroidota</taxon>
        <taxon>Cytophagia</taxon>
        <taxon>Cytophagales</taxon>
        <taxon>Cytophagaceae</taxon>
        <taxon>Spirosoma</taxon>
    </lineage>
</organism>
<dbReference type="OrthoDB" id="962772at2"/>
<accession>A0A2K8ZA83</accession>
<sequence>MRTIIEAIDHPDWVLKDWKIKFLLSERMLHEVKKLARVGHWYDDPLVTDIWRDRLTICYDSIYGFYETFGIPPQIGDRLFDEDSGVIIQNRSIDGRLKTITFTISI</sequence>
<evidence type="ECO:0000313" key="2">
    <source>
        <dbReference type="Proteomes" id="UP000232883"/>
    </source>
</evidence>
<dbReference type="KEGG" id="spir:CWM47_36035"/>